<feature type="transmembrane region" description="Helical" evidence="4">
    <location>
        <begin position="12"/>
        <end position="32"/>
    </location>
</feature>
<feature type="transmembrane region" description="Helical" evidence="4">
    <location>
        <begin position="245"/>
        <end position="267"/>
    </location>
</feature>
<sequence length="389" mass="40882">MRRPLPLRTITWIVTSQGAAQVILLAQIPMIIERCGLSLASIGGLLALGTLCVMVAGPMWGELGDRIGRKPVLIAGMTGALIAQCLFVGLLLTMAQGRLEEADAILALAASRVVYGLNIAAIYPSCQAWAVELGDRKKRLSILSGLSAAANLGRGLGPLLALPAFLAGNLFPLIWLILLPLAALLLTLSLPSRKVAQKQYEPGKKTTLSADALALFATALLGTTSVGQLQVIMGPALQDLYGLSALSASATTAMLLAAIAICGFLVQVGLVRRLKVPQLSFMLGVTSLCTGSILLDTILGSLSAIFGLLIFVMGFAFLVPGYSALLSQSYQRGGRMFGWLALLHTGGYTIGFAVGGWLYERQPQQPLLGLLLSVSLVGVFALIALFLKK</sequence>
<accession>A0ABV4P0R0</accession>
<keyword evidence="3 4" id="KW-0472">Membrane</keyword>
<dbReference type="PROSITE" id="PS50850">
    <property type="entry name" value="MFS"/>
    <property type="match status" value="1"/>
</dbReference>
<feature type="transmembrane region" description="Helical" evidence="4">
    <location>
        <begin position="305"/>
        <end position="325"/>
    </location>
</feature>
<feature type="transmembrane region" description="Helical" evidence="4">
    <location>
        <begin position="365"/>
        <end position="387"/>
    </location>
</feature>
<dbReference type="InterPro" id="IPR011701">
    <property type="entry name" value="MFS"/>
</dbReference>
<dbReference type="PANTHER" id="PTHR23546:SF1">
    <property type="entry name" value="MEMBRANE PROTEIN"/>
    <property type="match status" value="1"/>
</dbReference>
<dbReference type="EMBL" id="JBGMEK010000023">
    <property type="protein sequence ID" value="MFA0811592.1"/>
    <property type="molecule type" value="Genomic_DNA"/>
</dbReference>
<evidence type="ECO:0000259" key="5">
    <source>
        <dbReference type="PROSITE" id="PS50850"/>
    </source>
</evidence>
<feature type="transmembrane region" description="Helical" evidence="4">
    <location>
        <begin position="212"/>
        <end position="233"/>
    </location>
</feature>
<evidence type="ECO:0000256" key="3">
    <source>
        <dbReference type="ARBA" id="ARBA00023136"/>
    </source>
</evidence>
<dbReference type="Pfam" id="PF07690">
    <property type="entry name" value="MFS_1"/>
    <property type="match status" value="1"/>
</dbReference>
<evidence type="ECO:0000256" key="2">
    <source>
        <dbReference type="ARBA" id="ARBA00022989"/>
    </source>
</evidence>
<feature type="transmembrane region" description="Helical" evidence="4">
    <location>
        <begin position="38"/>
        <end position="60"/>
    </location>
</feature>
<keyword evidence="2 4" id="KW-1133">Transmembrane helix</keyword>
<dbReference type="InterPro" id="IPR020846">
    <property type="entry name" value="MFS_dom"/>
</dbReference>
<feature type="transmembrane region" description="Helical" evidence="4">
    <location>
        <begin position="72"/>
        <end position="92"/>
    </location>
</feature>
<dbReference type="SUPFAM" id="SSF103473">
    <property type="entry name" value="MFS general substrate transporter"/>
    <property type="match status" value="1"/>
</dbReference>
<dbReference type="Gene3D" id="1.20.1250.20">
    <property type="entry name" value="MFS general substrate transporter like domains"/>
    <property type="match status" value="1"/>
</dbReference>
<feature type="transmembrane region" description="Helical" evidence="4">
    <location>
        <begin position="337"/>
        <end position="359"/>
    </location>
</feature>
<dbReference type="Proteomes" id="UP001569428">
    <property type="component" value="Unassembled WGS sequence"/>
</dbReference>
<keyword evidence="1 4" id="KW-0812">Transmembrane</keyword>
<keyword evidence="7" id="KW-1185">Reference proteome</keyword>
<organism evidence="6 7">
    <name type="scientific">Microbulbifer epialgicus</name>
    <dbReference type="NCBI Taxonomy" id="393907"/>
    <lineage>
        <taxon>Bacteria</taxon>
        <taxon>Pseudomonadati</taxon>
        <taxon>Pseudomonadota</taxon>
        <taxon>Gammaproteobacteria</taxon>
        <taxon>Cellvibrionales</taxon>
        <taxon>Microbulbiferaceae</taxon>
        <taxon>Microbulbifer</taxon>
    </lineage>
</organism>
<evidence type="ECO:0000256" key="4">
    <source>
        <dbReference type="SAM" id="Phobius"/>
    </source>
</evidence>
<dbReference type="PANTHER" id="PTHR23546">
    <property type="entry name" value="TRANSPORT PROTEIN"/>
    <property type="match status" value="1"/>
</dbReference>
<evidence type="ECO:0000313" key="7">
    <source>
        <dbReference type="Proteomes" id="UP001569428"/>
    </source>
</evidence>
<protein>
    <submittedName>
        <fullName evidence="6">MFS transporter</fullName>
    </submittedName>
</protein>
<dbReference type="InterPro" id="IPR036259">
    <property type="entry name" value="MFS_trans_sf"/>
</dbReference>
<evidence type="ECO:0000256" key="1">
    <source>
        <dbReference type="ARBA" id="ARBA00022692"/>
    </source>
</evidence>
<proteinExistence type="predicted"/>
<reference evidence="6 7" key="1">
    <citation type="submission" date="2024-08" db="EMBL/GenBank/DDBJ databases">
        <authorList>
            <person name="Ishaq N."/>
        </authorList>
    </citation>
    <scope>NUCLEOTIDE SEQUENCE [LARGE SCALE GENOMIC DNA]</scope>
    <source>
        <strain evidence="6 7">DSM 18651</strain>
    </source>
</reference>
<dbReference type="RefSeq" id="WP_371839161.1">
    <property type="nucleotide sequence ID" value="NZ_JBGMEK010000023.1"/>
</dbReference>
<comment type="caution">
    <text evidence="6">The sequence shown here is derived from an EMBL/GenBank/DDBJ whole genome shotgun (WGS) entry which is preliminary data.</text>
</comment>
<evidence type="ECO:0000313" key="6">
    <source>
        <dbReference type="EMBL" id="MFA0811592.1"/>
    </source>
</evidence>
<name>A0ABV4P0R0_9GAMM</name>
<feature type="transmembrane region" description="Helical" evidence="4">
    <location>
        <begin position="279"/>
        <end position="299"/>
    </location>
</feature>
<feature type="domain" description="Major facilitator superfamily (MFS) profile" evidence="5">
    <location>
        <begin position="1"/>
        <end position="389"/>
    </location>
</feature>
<gene>
    <name evidence="6" type="ORF">ACCI49_11740</name>
</gene>
<feature type="transmembrane region" description="Helical" evidence="4">
    <location>
        <begin position="173"/>
        <end position="191"/>
    </location>
</feature>